<sequence>MTPQTLAQRAYAQSAASTRTPRDTEYEAISKITHRLKAAAARKASDFAGFVQALHENRRLWSVLANGVVDSDNALPNELRARIFYLAEFTEQHTGQVLASKAGVEPLLEINLAVLRGLRQRGTA</sequence>
<dbReference type="GO" id="GO:0044781">
    <property type="term" value="P:bacterial-type flagellum organization"/>
    <property type="evidence" value="ECO:0007669"/>
    <property type="project" value="InterPro"/>
</dbReference>
<dbReference type="InterPro" id="IPR010845">
    <property type="entry name" value="FlaF"/>
</dbReference>
<dbReference type="Proteomes" id="UP000202485">
    <property type="component" value="Unassembled WGS sequence"/>
</dbReference>
<dbReference type="OrthoDB" id="9808944at2"/>
<keyword evidence="1" id="KW-0969">Cilium</keyword>
<dbReference type="AlphaFoldDB" id="A0A238KSB5"/>
<gene>
    <name evidence="1" type="ORF">RUA8715_02763</name>
</gene>
<dbReference type="EMBL" id="FXYG01000003">
    <property type="protein sequence ID" value="SMX45705.1"/>
    <property type="molecule type" value="Genomic_DNA"/>
</dbReference>
<accession>A0A238KSB5</accession>
<keyword evidence="1" id="KW-0282">Flagellum</keyword>
<evidence type="ECO:0000313" key="1">
    <source>
        <dbReference type="EMBL" id="SMX45705.1"/>
    </source>
</evidence>
<protein>
    <submittedName>
        <fullName evidence="1">Flagellar biosynthesis regulatory protein FlaF</fullName>
    </submittedName>
</protein>
<dbReference type="RefSeq" id="WP_093964230.1">
    <property type="nucleotide sequence ID" value="NZ_FXYG01000003.1"/>
</dbReference>
<name>A0A238KSB5_9RHOB</name>
<keyword evidence="1" id="KW-0966">Cell projection</keyword>
<reference evidence="2" key="1">
    <citation type="submission" date="2017-05" db="EMBL/GenBank/DDBJ databases">
        <authorList>
            <person name="Rodrigo-Torres L."/>
            <person name="Arahal R. D."/>
            <person name="Lucena T."/>
        </authorList>
    </citation>
    <scope>NUCLEOTIDE SEQUENCE [LARGE SCALE GENOMIC DNA]</scope>
    <source>
        <strain evidence="2">CECT 8715</strain>
    </source>
</reference>
<evidence type="ECO:0000313" key="2">
    <source>
        <dbReference type="Proteomes" id="UP000202485"/>
    </source>
</evidence>
<proteinExistence type="predicted"/>
<dbReference type="Pfam" id="PF07309">
    <property type="entry name" value="FlaF"/>
    <property type="match status" value="1"/>
</dbReference>
<keyword evidence="2" id="KW-1185">Reference proteome</keyword>
<dbReference type="NCBIfam" id="NF009435">
    <property type="entry name" value="PRK12794.1"/>
    <property type="match status" value="1"/>
</dbReference>
<organism evidence="1 2">
    <name type="scientific">Ruegeria arenilitoris</name>
    <dbReference type="NCBI Taxonomy" id="1173585"/>
    <lineage>
        <taxon>Bacteria</taxon>
        <taxon>Pseudomonadati</taxon>
        <taxon>Pseudomonadota</taxon>
        <taxon>Alphaproteobacteria</taxon>
        <taxon>Rhodobacterales</taxon>
        <taxon>Roseobacteraceae</taxon>
        <taxon>Ruegeria</taxon>
    </lineage>
</organism>